<evidence type="ECO:0000313" key="1">
    <source>
        <dbReference type="EMBL" id="CAB4590595.1"/>
    </source>
</evidence>
<name>A0A6J6FUC0_9ZZZZ</name>
<organism evidence="1">
    <name type="scientific">freshwater metagenome</name>
    <dbReference type="NCBI Taxonomy" id="449393"/>
    <lineage>
        <taxon>unclassified sequences</taxon>
        <taxon>metagenomes</taxon>
        <taxon>ecological metagenomes</taxon>
    </lineage>
</organism>
<dbReference type="AlphaFoldDB" id="A0A6J6FUC0"/>
<protein>
    <submittedName>
        <fullName evidence="1">Unannotated protein</fullName>
    </submittedName>
</protein>
<reference evidence="1" key="1">
    <citation type="submission" date="2020-05" db="EMBL/GenBank/DDBJ databases">
        <authorList>
            <person name="Chiriac C."/>
            <person name="Salcher M."/>
            <person name="Ghai R."/>
            <person name="Kavagutti S V."/>
        </authorList>
    </citation>
    <scope>NUCLEOTIDE SEQUENCE</scope>
</reference>
<dbReference type="InterPro" id="IPR024962">
    <property type="entry name" value="YukD-like"/>
</dbReference>
<sequence>MSSLDITVTDAGGAVRNSVTVPSGAAAVKIIAALVDQLKLPLTSPDGTPMSYKFHHHESSRQIGDATTLADAGVQNGHTLRLIPEIIAG</sequence>
<proteinExistence type="predicted"/>
<gene>
    <name evidence="1" type="ORF">UFOPK1807_00255</name>
</gene>
<dbReference type="EMBL" id="CAEZUI010000016">
    <property type="protein sequence ID" value="CAB4590595.1"/>
    <property type="molecule type" value="Genomic_DNA"/>
</dbReference>
<accession>A0A6J6FUC0</accession>
<dbReference type="Pfam" id="PF08817">
    <property type="entry name" value="YukD"/>
    <property type="match status" value="1"/>
</dbReference>